<evidence type="ECO:0000256" key="1">
    <source>
        <dbReference type="ARBA" id="ARBA00004184"/>
    </source>
</evidence>
<evidence type="ECO:0000256" key="3">
    <source>
        <dbReference type="ARBA" id="ARBA00022448"/>
    </source>
</evidence>
<evidence type="ECO:0000259" key="8">
    <source>
        <dbReference type="PROSITE" id="PS50192"/>
    </source>
</evidence>
<dbReference type="CTD" id="405846"/>
<evidence type="ECO:0000256" key="6">
    <source>
        <dbReference type="RuleBase" id="RU003858"/>
    </source>
</evidence>
<comment type="similarity">
    <text evidence="2 6">Belongs to the syntaxin family.</text>
</comment>
<accession>A0A9Y4KAX2</accession>
<dbReference type="InterPro" id="IPR000727">
    <property type="entry name" value="T_SNARE_dom"/>
</dbReference>
<dbReference type="GO" id="GO:0000149">
    <property type="term" value="F:SNARE binding"/>
    <property type="evidence" value="ECO:0007669"/>
    <property type="project" value="TreeGrafter"/>
</dbReference>
<dbReference type="Pfam" id="PF05739">
    <property type="entry name" value="SNARE"/>
    <property type="match status" value="1"/>
</dbReference>
<dbReference type="InterPro" id="IPR045242">
    <property type="entry name" value="Syntaxin"/>
</dbReference>
<proteinExistence type="inferred from homology"/>
<evidence type="ECO:0000256" key="5">
    <source>
        <dbReference type="ARBA" id="ARBA00023136"/>
    </source>
</evidence>
<dbReference type="GO" id="GO:0008021">
    <property type="term" value="C:synaptic vesicle"/>
    <property type="evidence" value="ECO:0007669"/>
    <property type="project" value="TreeGrafter"/>
</dbReference>
<keyword evidence="4" id="KW-0175">Coiled coil</keyword>
<dbReference type="Gene3D" id="1.20.5.110">
    <property type="match status" value="1"/>
</dbReference>
<dbReference type="InterPro" id="IPR006011">
    <property type="entry name" value="Syntaxin_N"/>
</dbReference>
<dbReference type="SMART" id="SM00397">
    <property type="entry name" value="t_SNARE"/>
    <property type="match status" value="1"/>
</dbReference>
<dbReference type="GO" id="GO:0005484">
    <property type="term" value="F:SNAP receptor activity"/>
    <property type="evidence" value="ECO:0007669"/>
    <property type="project" value="InterPro"/>
</dbReference>
<gene>
    <name evidence="10" type="primary">stx11a</name>
</gene>
<dbReference type="GO" id="GO:0031201">
    <property type="term" value="C:SNARE complex"/>
    <property type="evidence" value="ECO:0007669"/>
    <property type="project" value="TreeGrafter"/>
</dbReference>
<evidence type="ECO:0000256" key="7">
    <source>
        <dbReference type="SAM" id="MobiDB-lite"/>
    </source>
</evidence>
<protein>
    <submittedName>
        <fullName evidence="10">Syntaxin-11a</fullName>
    </submittedName>
</protein>
<keyword evidence="3" id="KW-0813">Transport</keyword>
<dbReference type="PANTHER" id="PTHR19957:SF30">
    <property type="entry name" value="SYNTAXIN-11"/>
    <property type="match status" value="1"/>
</dbReference>
<dbReference type="Gene3D" id="1.20.58.70">
    <property type="match status" value="1"/>
</dbReference>
<evidence type="ECO:0000256" key="2">
    <source>
        <dbReference type="ARBA" id="ARBA00009063"/>
    </source>
</evidence>
<dbReference type="Pfam" id="PF00804">
    <property type="entry name" value="Syntaxin"/>
    <property type="match status" value="1"/>
</dbReference>
<dbReference type="GO" id="GO:0048787">
    <property type="term" value="C:presynaptic active zone membrane"/>
    <property type="evidence" value="ECO:0007669"/>
    <property type="project" value="TreeGrafter"/>
</dbReference>
<reference evidence="10" key="1">
    <citation type="submission" date="2025-08" db="UniProtKB">
        <authorList>
            <consortium name="RefSeq"/>
        </authorList>
    </citation>
    <scope>IDENTIFICATION</scope>
</reference>
<dbReference type="FunFam" id="1.20.5.110:FF:000022">
    <property type="entry name" value="Syntaxin 19"/>
    <property type="match status" value="1"/>
</dbReference>
<feature type="region of interest" description="Disordered" evidence="7">
    <location>
        <begin position="11"/>
        <end position="37"/>
    </location>
</feature>
<feature type="compositionally biased region" description="Low complexity" evidence="7">
    <location>
        <begin position="28"/>
        <end position="37"/>
    </location>
</feature>
<dbReference type="RefSeq" id="XP_008285696.1">
    <property type="nucleotide sequence ID" value="XM_008287474.1"/>
</dbReference>
<evidence type="ECO:0000256" key="4">
    <source>
        <dbReference type="ARBA" id="ARBA00023054"/>
    </source>
</evidence>
<dbReference type="GO" id="GO:0031629">
    <property type="term" value="P:synaptic vesicle fusion to presynaptic active zone membrane"/>
    <property type="evidence" value="ECO:0007669"/>
    <property type="project" value="TreeGrafter"/>
</dbReference>
<dbReference type="Proteomes" id="UP000694891">
    <property type="component" value="Unplaced"/>
</dbReference>
<dbReference type="GO" id="GO:0006886">
    <property type="term" value="P:intracellular protein transport"/>
    <property type="evidence" value="ECO:0007669"/>
    <property type="project" value="InterPro"/>
</dbReference>
<keyword evidence="5" id="KW-0472">Membrane</keyword>
<dbReference type="GO" id="GO:0048278">
    <property type="term" value="P:vesicle docking"/>
    <property type="evidence" value="ECO:0007669"/>
    <property type="project" value="TreeGrafter"/>
</dbReference>
<feature type="domain" description="T-SNARE coiled-coil homology" evidence="8">
    <location>
        <begin position="210"/>
        <end position="272"/>
    </location>
</feature>
<dbReference type="SUPFAM" id="SSF47661">
    <property type="entry name" value="t-snare proteins"/>
    <property type="match status" value="1"/>
</dbReference>
<dbReference type="PROSITE" id="PS50192">
    <property type="entry name" value="T_SNARE"/>
    <property type="match status" value="1"/>
</dbReference>
<comment type="subcellular location">
    <subcellularLocation>
        <location evidence="1">Endomembrane system</location>
        <topology evidence="1">Peripheral membrane protein</topology>
    </subcellularLocation>
</comment>
<dbReference type="PROSITE" id="PS00914">
    <property type="entry name" value="SYNTAXIN"/>
    <property type="match status" value="1"/>
</dbReference>
<dbReference type="AlphaFoldDB" id="A0A9Y4KAX2"/>
<organism evidence="9 10">
    <name type="scientific">Stegastes partitus</name>
    <name type="common">bicolor damselfish</name>
    <dbReference type="NCBI Taxonomy" id="144197"/>
    <lineage>
        <taxon>Eukaryota</taxon>
        <taxon>Metazoa</taxon>
        <taxon>Chordata</taxon>
        <taxon>Craniata</taxon>
        <taxon>Vertebrata</taxon>
        <taxon>Euteleostomi</taxon>
        <taxon>Actinopterygii</taxon>
        <taxon>Neopterygii</taxon>
        <taxon>Teleostei</taxon>
        <taxon>Neoteleostei</taxon>
        <taxon>Acanthomorphata</taxon>
        <taxon>Ovalentaria</taxon>
        <taxon>Pomacentridae</taxon>
        <taxon>Stegastes</taxon>
    </lineage>
</organism>
<evidence type="ECO:0000313" key="9">
    <source>
        <dbReference type="Proteomes" id="UP000694891"/>
    </source>
</evidence>
<name>A0A9Y4KAX2_9TELE</name>
<keyword evidence="9" id="KW-1185">Reference proteome</keyword>
<dbReference type="SMART" id="SM00503">
    <property type="entry name" value="SynN"/>
    <property type="match status" value="1"/>
</dbReference>
<evidence type="ECO:0000313" key="10">
    <source>
        <dbReference type="RefSeq" id="XP_008285696.1"/>
    </source>
</evidence>
<dbReference type="InterPro" id="IPR006012">
    <property type="entry name" value="Syntaxin/epimorphin_CS"/>
</dbReference>
<dbReference type="PANTHER" id="PTHR19957">
    <property type="entry name" value="SYNTAXIN"/>
    <property type="match status" value="1"/>
</dbReference>
<dbReference type="InterPro" id="IPR010989">
    <property type="entry name" value="SNARE"/>
</dbReference>
<sequence>MKDRLIELQVITNKSSEEAHGSEEDASPESGGQEQQQQAIVFEGEDVTDVIYRNAKEIRREMALLRRDVEHLKTQNTRFLTSIRRISAIKRDATALGRDVQARAQAIYGNLERLGKLSKDLEERHSSTSVVVRISRSQYSFLTAAFRQAMSEYNEAELMQREYCMGRIQRQAEIMGNRLSRGQIDEMIESGNCNVFTGVVAETRTTRSALNEIETRHKELLQLEGRIKEIHEIFLQIAVLVEEQGSMVDNIEATVAATVDCVSEAGNEVRKAVRYKKSHPCRKLCCCCFPCCK</sequence>